<dbReference type="PANTHER" id="PTHR31891">
    <property type="entry name" value="FORMAMIDASE C869.04-RELATED"/>
    <property type="match status" value="1"/>
</dbReference>
<protein>
    <submittedName>
        <fullName evidence="2">Acetamidase/formamidase</fullName>
    </submittedName>
</protein>
<evidence type="ECO:0000313" key="3">
    <source>
        <dbReference type="Proteomes" id="UP000535890"/>
    </source>
</evidence>
<dbReference type="Proteomes" id="UP000535890">
    <property type="component" value="Unassembled WGS sequence"/>
</dbReference>
<reference evidence="2 3" key="1">
    <citation type="submission" date="2020-07" db="EMBL/GenBank/DDBJ databases">
        <title>Sequencing the genomes of 1000 actinobacteria strains.</title>
        <authorList>
            <person name="Klenk H.-P."/>
        </authorList>
    </citation>
    <scope>NUCLEOTIDE SEQUENCE [LARGE SCALE GENOMIC DNA]</scope>
    <source>
        <strain evidence="2 3">DSM 45772</strain>
    </source>
</reference>
<dbReference type="PROSITE" id="PS51318">
    <property type="entry name" value="TAT"/>
    <property type="match status" value="1"/>
</dbReference>
<keyword evidence="1" id="KW-0732">Signal</keyword>
<gene>
    <name evidence="2" type="ORF">BJ983_003312</name>
</gene>
<proteinExistence type="predicted"/>
<dbReference type="RefSeq" id="WP_218890305.1">
    <property type="nucleotide sequence ID" value="NZ_BAABHP010000014.1"/>
</dbReference>
<name>A0A7Y9J6G1_9PSEU</name>
<evidence type="ECO:0000313" key="2">
    <source>
        <dbReference type="EMBL" id="NYD37210.1"/>
    </source>
</evidence>
<feature type="signal peptide" evidence="1">
    <location>
        <begin position="1"/>
        <end position="40"/>
    </location>
</feature>
<comment type="caution">
    <text evidence="2">The sequence shown here is derived from an EMBL/GenBank/DDBJ whole genome shotgun (WGS) entry which is preliminary data.</text>
</comment>
<organism evidence="2 3">
    <name type="scientific">Actinomycetospora corticicola</name>
    <dbReference type="NCBI Taxonomy" id="663602"/>
    <lineage>
        <taxon>Bacteria</taxon>
        <taxon>Bacillati</taxon>
        <taxon>Actinomycetota</taxon>
        <taxon>Actinomycetes</taxon>
        <taxon>Pseudonocardiales</taxon>
        <taxon>Pseudonocardiaceae</taxon>
        <taxon>Actinomycetospora</taxon>
    </lineage>
</organism>
<accession>A0A7Y9J6G1</accession>
<dbReference type="EMBL" id="JACCBN010000001">
    <property type="protein sequence ID" value="NYD37210.1"/>
    <property type="molecule type" value="Genomic_DNA"/>
</dbReference>
<dbReference type="Gene3D" id="2.60.120.580">
    <property type="entry name" value="Acetamidase/Formamidase-like domains"/>
    <property type="match status" value="2"/>
</dbReference>
<dbReference type="PANTHER" id="PTHR31891:SF1">
    <property type="entry name" value="FORMAMIDASE C869.04-RELATED"/>
    <property type="match status" value="1"/>
</dbReference>
<sequence length="418" mass="42527">MSDSVGEQWSSTLTGALGRRGFLLAAAGVAALGTAACSTAAPVAAPAGIPVLQPLAGSAPPNYVPATPTNVLWGRLPTRGSRPVTTVDNGATVVVDTISHEGVLEDQGKDPVAYFTGQGVAAGDVLTDAAAVARQTPHDGPGPHVITGPIAVRGAEPGHTLAVDVLDLALRVPYGVVSNRHGKGALPGELPEQWDGRPEFSRWFNAGGEVSVFTPASAGPTGLVGSLGPATFPLAPFLGVMGVARDTDALVDSVPPTDAGGNLDVNDLVVGSRLYLPVRVPGALFFTGDPHMAQGDGEVALTAMEGSLRATLRLTSIPPGGPAPRAAFTFPFGETPTHWVPIGLSDPDGPEGGGNQTSLDLAMRDAVRRALAFLVGDRGMAAPVAYAYLSAAADFQVSQVVDRTTGVHALIRKADFGA</sequence>
<evidence type="ECO:0000256" key="1">
    <source>
        <dbReference type="SAM" id="SignalP"/>
    </source>
</evidence>
<dbReference type="AlphaFoldDB" id="A0A7Y9J6G1"/>
<feature type="chain" id="PRO_5039300493" evidence="1">
    <location>
        <begin position="41"/>
        <end position="418"/>
    </location>
</feature>
<dbReference type="InterPro" id="IPR006311">
    <property type="entry name" value="TAT_signal"/>
</dbReference>
<dbReference type="GO" id="GO:0016811">
    <property type="term" value="F:hydrolase activity, acting on carbon-nitrogen (but not peptide) bonds, in linear amides"/>
    <property type="evidence" value="ECO:0007669"/>
    <property type="project" value="InterPro"/>
</dbReference>
<dbReference type="SUPFAM" id="SSF141130">
    <property type="entry name" value="Acetamidase/Formamidase-like"/>
    <property type="match status" value="1"/>
</dbReference>
<dbReference type="InterPro" id="IPR004304">
    <property type="entry name" value="FmdA_AmdA"/>
</dbReference>
<dbReference type="Gene3D" id="3.10.28.20">
    <property type="entry name" value="Acetamidase/Formamidase-like domains"/>
    <property type="match status" value="1"/>
</dbReference>
<dbReference type="Pfam" id="PF03069">
    <property type="entry name" value="FmdA_AmdA"/>
    <property type="match status" value="1"/>
</dbReference>
<keyword evidence="3" id="KW-1185">Reference proteome</keyword>